<organism evidence="1">
    <name type="scientific">freshwater metagenome</name>
    <dbReference type="NCBI Taxonomy" id="449393"/>
    <lineage>
        <taxon>unclassified sequences</taxon>
        <taxon>metagenomes</taxon>
        <taxon>ecological metagenomes</taxon>
    </lineage>
</organism>
<accession>A0A6J6AIJ0</accession>
<name>A0A6J6AIJ0_9ZZZZ</name>
<evidence type="ECO:0000313" key="1">
    <source>
        <dbReference type="EMBL" id="CAB4368522.1"/>
    </source>
</evidence>
<dbReference type="AlphaFoldDB" id="A0A6J6AIJ0"/>
<proteinExistence type="predicted"/>
<gene>
    <name evidence="1" type="ORF">UFOPK4179_01325</name>
</gene>
<protein>
    <submittedName>
        <fullName evidence="1">Unannotated protein</fullName>
    </submittedName>
</protein>
<dbReference type="EMBL" id="CAETWZ010000179">
    <property type="protein sequence ID" value="CAB4368522.1"/>
    <property type="molecule type" value="Genomic_DNA"/>
</dbReference>
<reference evidence="1" key="1">
    <citation type="submission" date="2020-05" db="EMBL/GenBank/DDBJ databases">
        <authorList>
            <person name="Chiriac C."/>
            <person name="Salcher M."/>
            <person name="Ghai R."/>
            <person name="Kavagutti S V."/>
        </authorList>
    </citation>
    <scope>NUCLEOTIDE SEQUENCE</scope>
</reference>
<sequence length="118" mass="12564">MMSSTIIPSANPPEKHIPIAPTPLPPISLCREPARARSQEIIGDVFCNANVVNSFATQIFNIDDAMYLPLTACPGVPTRSGMTTVKSALTTSFAKRSTAGVMPGISWTTMTTGPVPFR</sequence>